<dbReference type="InterPro" id="IPR016135">
    <property type="entry name" value="UBQ-conjugating_enzyme/RWD"/>
</dbReference>
<keyword evidence="7" id="KW-1185">Reference proteome</keyword>
<gene>
    <name evidence="6" type="ORF">DGYR_LOCUS5540</name>
</gene>
<dbReference type="PROSITE" id="PS00183">
    <property type="entry name" value="UBC_1"/>
    <property type="match status" value="1"/>
</dbReference>
<name>A0A7I8VNP1_9ANNE</name>
<dbReference type="Pfam" id="PF00179">
    <property type="entry name" value="UQ_con"/>
    <property type="match status" value="1"/>
</dbReference>
<reference evidence="6 7" key="1">
    <citation type="submission" date="2020-08" db="EMBL/GenBank/DDBJ databases">
        <authorList>
            <person name="Hejnol A."/>
        </authorList>
    </citation>
    <scope>NUCLEOTIDE SEQUENCE [LARGE SCALE GENOMIC DNA]</scope>
</reference>
<dbReference type="Gene3D" id="3.10.110.10">
    <property type="entry name" value="Ubiquitin Conjugating Enzyme"/>
    <property type="match status" value="1"/>
</dbReference>
<evidence type="ECO:0000256" key="3">
    <source>
        <dbReference type="PROSITE-ProRule" id="PRU10133"/>
    </source>
</evidence>
<dbReference type="PANTHER" id="PTHR24068">
    <property type="entry name" value="UBIQUITIN-CONJUGATING ENZYME E2"/>
    <property type="match status" value="1"/>
</dbReference>
<organism evidence="6 7">
    <name type="scientific">Dimorphilus gyrociliatus</name>
    <dbReference type="NCBI Taxonomy" id="2664684"/>
    <lineage>
        <taxon>Eukaryota</taxon>
        <taxon>Metazoa</taxon>
        <taxon>Spiralia</taxon>
        <taxon>Lophotrochozoa</taxon>
        <taxon>Annelida</taxon>
        <taxon>Polychaeta</taxon>
        <taxon>Polychaeta incertae sedis</taxon>
        <taxon>Dinophilidae</taxon>
        <taxon>Dimorphilus</taxon>
    </lineage>
</organism>
<dbReference type="Proteomes" id="UP000549394">
    <property type="component" value="Unassembled WGS sequence"/>
</dbReference>
<feature type="active site" description="Glycyl thioester intermediate" evidence="3">
    <location>
        <position position="85"/>
    </location>
</feature>
<evidence type="ECO:0000256" key="1">
    <source>
        <dbReference type="ARBA" id="ARBA00022679"/>
    </source>
</evidence>
<dbReference type="EMBL" id="CAJFCJ010000007">
    <property type="protein sequence ID" value="CAD5116963.1"/>
    <property type="molecule type" value="Genomic_DNA"/>
</dbReference>
<evidence type="ECO:0000256" key="2">
    <source>
        <dbReference type="ARBA" id="ARBA00022786"/>
    </source>
</evidence>
<keyword evidence="1" id="KW-0808">Transferase</keyword>
<dbReference type="GO" id="GO:0016740">
    <property type="term" value="F:transferase activity"/>
    <property type="evidence" value="ECO:0007669"/>
    <property type="project" value="UniProtKB-KW"/>
</dbReference>
<dbReference type="FunFam" id="3.10.110.10:FF:000002">
    <property type="entry name" value="Ubiquitin-conjugating enzyme E2 D3"/>
    <property type="match status" value="1"/>
</dbReference>
<dbReference type="SUPFAM" id="SSF54495">
    <property type="entry name" value="UBC-like"/>
    <property type="match status" value="1"/>
</dbReference>
<dbReference type="OrthoDB" id="7851174at2759"/>
<evidence type="ECO:0000256" key="4">
    <source>
        <dbReference type="RuleBase" id="RU362109"/>
    </source>
</evidence>
<keyword evidence="2 4" id="KW-0833">Ubl conjugation pathway</keyword>
<feature type="domain" description="UBC core" evidence="5">
    <location>
        <begin position="1"/>
        <end position="147"/>
    </location>
</feature>
<dbReference type="PROSITE" id="PS50127">
    <property type="entry name" value="UBC_2"/>
    <property type="match status" value="1"/>
</dbReference>
<dbReference type="SMART" id="SM00212">
    <property type="entry name" value="UBCc"/>
    <property type="match status" value="1"/>
</dbReference>
<dbReference type="AlphaFoldDB" id="A0A7I8VNP1"/>
<accession>A0A7I8VNP1</accession>
<dbReference type="GO" id="GO:0005524">
    <property type="term" value="F:ATP binding"/>
    <property type="evidence" value="ECO:0007669"/>
    <property type="project" value="UniProtKB-UniRule"/>
</dbReference>
<keyword evidence="4" id="KW-0067">ATP-binding</keyword>
<keyword evidence="4" id="KW-0547">Nucleotide-binding</keyword>
<sequence>MASNRLRKELMDFTKSPLPNCSAQPVNDNMNEWKATLIGPEGTPYQSGTFVLRIQFPMDYPFKPPKIEFKTKIFHPNINESGGICLDILRSSWSPALTVPKILLSISSLLAEPNPEDPLVQNIGKLYRHNRDKFNETAEQWTKKYAHGNK</sequence>
<dbReference type="InterPro" id="IPR000608">
    <property type="entry name" value="UBC"/>
</dbReference>
<evidence type="ECO:0000313" key="6">
    <source>
        <dbReference type="EMBL" id="CAD5116963.1"/>
    </source>
</evidence>
<evidence type="ECO:0000313" key="7">
    <source>
        <dbReference type="Proteomes" id="UP000549394"/>
    </source>
</evidence>
<dbReference type="InterPro" id="IPR023313">
    <property type="entry name" value="UBQ-conjugating_AS"/>
</dbReference>
<comment type="similarity">
    <text evidence="4">Belongs to the ubiquitin-conjugating enzyme family.</text>
</comment>
<evidence type="ECO:0000259" key="5">
    <source>
        <dbReference type="PROSITE" id="PS50127"/>
    </source>
</evidence>
<proteinExistence type="inferred from homology"/>
<comment type="caution">
    <text evidence="6">The sequence shown here is derived from an EMBL/GenBank/DDBJ whole genome shotgun (WGS) entry which is preliminary data.</text>
</comment>
<protein>
    <recommendedName>
        <fullName evidence="5">UBC core domain-containing protein</fullName>
    </recommendedName>
</protein>